<evidence type="ECO:0000313" key="4">
    <source>
        <dbReference type="RefSeq" id="XP_012868210.1"/>
    </source>
</evidence>
<organism evidence="3 4">
    <name type="scientific">Dipodomys ordii</name>
    <name type="common">Ord's kangaroo rat</name>
    <dbReference type="NCBI Taxonomy" id="10020"/>
    <lineage>
        <taxon>Eukaryota</taxon>
        <taxon>Metazoa</taxon>
        <taxon>Chordata</taxon>
        <taxon>Craniata</taxon>
        <taxon>Vertebrata</taxon>
        <taxon>Euteleostomi</taxon>
        <taxon>Mammalia</taxon>
        <taxon>Eutheria</taxon>
        <taxon>Euarchontoglires</taxon>
        <taxon>Glires</taxon>
        <taxon>Rodentia</taxon>
        <taxon>Castorimorpha</taxon>
        <taxon>Heteromyidae</taxon>
        <taxon>Dipodomyinae</taxon>
        <taxon>Dipodomys</taxon>
    </lineage>
</organism>
<dbReference type="GO" id="GO:0030121">
    <property type="term" value="C:AP-1 adaptor complex"/>
    <property type="evidence" value="ECO:0007669"/>
    <property type="project" value="TreeGrafter"/>
</dbReference>
<dbReference type="GeneID" id="105983022"/>
<dbReference type="STRING" id="10020.ENSDORP00000015660"/>
<dbReference type="Proteomes" id="UP000081671">
    <property type="component" value="Unplaced"/>
</dbReference>
<dbReference type="InParanoid" id="A0A1S3EWB5"/>
<protein>
    <submittedName>
        <fullName evidence="4">Uncharacterized protein C14orf79 homolog</fullName>
    </submittedName>
</protein>
<dbReference type="CTD" id="122616"/>
<evidence type="ECO:0000313" key="3">
    <source>
        <dbReference type="Proteomes" id="UP000081671"/>
    </source>
</evidence>
<feature type="region of interest" description="Disordered" evidence="1">
    <location>
        <begin position="89"/>
        <end position="117"/>
    </location>
</feature>
<feature type="domain" description="Aftiphilin clathrin-binding box" evidence="2">
    <location>
        <begin position="337"/>
        <end position="415"/>
    </location>
</feature>
<dbReference type="RefSeq" id="XP_012868210.1">
    <property type="nucleotide sequence ID" value="XM_013012756.1"/>
</dbReference>
<dbReference type="PANTHER" id="PTHR16156:SF7">
    <property type="entry name" value="CLATHRIN BINDING BOX OF AFTIPHILIN CONTAINING 1"/>
    <property type="match status" value="1"/>
</dbReference>
<evidence type="ECO:0000256" key="1">
    <source>
        <dbReference type="SAM" id="MobiDB-lite"/>
    </source>
</evidence>
<dbReference type="AlphaFoldDB" id="A0A1S3EWB5"/>
<dbReference type="KEGG" id="dord:105983022"/>
<reference evidence="4" key="1">
    <citation type="submission" date="2025-08" db="UniProtKB">
        <authorList>
            <consortium name="RefSeq"/>
        </authorList>
    </citation>
    <scope>IDENTIFICATION</scope>
    <source>
        <tissue evidence="4">Kidney</tissue>
    </source>
</reference>
<dbReference type="FunCoup" id="A0A1S3EWB5">
    <property type="interactions" value="34"/>
</dbReference>
<keyword evidence="3" id="KW-1185">Reference proteome</keyword>
<feature type="region of interest" description="Disordered" evidence="1">
    <location>
        <begin position="253"/>
        <end position="280"/>
    </location>
</feature>
<name>A0A1S3EWB5_DIPOR</name>
<sequence>MRIHPHPCISERQQLSFSVLGPLTLAGGRPDKPAACSLKPGGRPDKPAARSVVRRDLPSLCSSVCASGLEGPLDSAAAAALGSLPRAADPAAAAGKPPWRCPPAAPQGPAGRCSGLRPRPEHCPPRSTTLLSVVSQTVLSAGGLRIRIWFGPVCSLGLSVESATGSPINHTTFQTPVGGQVANIHRACVYSCRPGSLPGERAGCRPGAGPPARGSGCPDPGELSGGWGEFEGFQESAARAQQFSLALELLARPTEPQPPRTSSSSHQLHRGGPWAAGSAARPSAEPILSYENVFRSAFQEVPVEQATEDISTLDHFLGKNSEENPDLTSVHKLCCDSRRLWRALQSSISMSASQCLWRGSRCQENLLLLLGIDAAQSLSGGQGPILDGSDVSEPEDRLAGSTFQPQPCKALIQTKLSGTAGRRRGSLITYSLFLKTPPSGTSSTPQCHRRFSLHAT</sequence>
<feature type="region of interest" description="Disordered" evidence="1">
    <location>
        <begin position="31"/>
        <end position="51"/>
    </location>
</feature>
<dbReference type="InterPro" id="IPR029205">
    <property type="entry name" value="Clathrin-bd"/>
</dbReference>
<feature type="compositionally biased region" description="Low complexity" evidence="1">
    <location>
        <begin position="89"/>
        <end position="98"/>
    </location>
</feature>
<dbReference type="GO" id="GO:0030276">
    <property type="term" value="F:clathrin binding"/>
    <property type="evidence" value="ECO:0007669"/>
    <property type="project" value="InterPro"/>
</dbReference>
<dbReference type="PANTHER" id="PTHR16156">
    <property type="entry name" value="AFTIPHILIN A-RELATED"/>
    <property type="match status" value="1"/>
</dbReference>
<feature type="compositionally biased region" description="Basic and acidic residues" evidence="1">
    <location>
        <begin position="42"/>
        <end position="51"/>
    </location>
</feature>
<evidence type="ECO:0000259" key="2">
    <source>
        <dbReference type="Pfam" id="PF15045"/>
    </source>
</evidence>
<dbReference type="Pfam" id="PF15045">
    <property type="entry name" value="Clathrin_bdg"/>
    <property type="match status" value="1"/>
</dbReference>
<dbReference type="InterPro" id="IPR046359">
    <property type="entry name" value="Aftin-like"/>
</dbReference>
<gene>
    <name evidence="4" type="primary">LOC105983022</name>
</gene>
<dbReference type="GO" id="GO:0032588">
    <property type="term" value="C:trans-Golgi network membrane"/>
    <property type="evidence" value="ECO:0007669"/>
    <property type="project" value="InterPro"/>
</dbReference>
<dbReference type="OrthoDB" id="9894316at2759"/>
<proteinExistence type="predicted"/>
<accession>A0A1S3EWB5</accession>